<dbReference type="EC" id="4.2.1.10" evidence="5 7"/>
<feature type="active site" description="Proton donor" evidence="7 8">
    <location>
        <position position="100"/>
    </location>
</feature>
<keyword evidence="6 7" id="KW-0456">Lyase</keyword>
<feature type="binding site" evidence="7 9">
    <location>
        <position position="80"/>
    </location>
    <ligand>
        <name>substrate</name>
    </ligand>
</feature>
<dbReference type="NCBIfam" id="TIGR01088">
    <property type="entry name" value="aroQ"/>
    <property type="match status" value="1"/>
</dbReference>
<evidence type="ECO:0000313" key="12">
    <source>
        <dbReference type="Proteomes" id="UP000198661"/>
    </source>
</evidence>
<evidence type="ECO:0000256" key="7">
    <source>
        <dbReference type="HAMAP-Rule" id="MF_00169"/>
    </source>
</evidence>
<reference evidence="11 12" key="1">
    <citation type="submission" date="2016-10" db="EMBL/GenBank/DDBJ databases">
        <authorList>
            <person name="de Groot N.N."/>
        </authorList>
    </citation>
    <scope>NUCLEOTIDE SEQUENCE [LARGE SCALE GENOMIC DNA]</scope>
    <source>
        <strain evidence="11 12">DSM 44945</strain>
    </source>
</reference>
<keyword evidence="7" id="KW-0028">Amino-acid biosynthesis</keyword>
<dbReference type="Proteomes" id="UP000198661">
    <property type="component" value="Unassembled WGS sequence"/>
</dbReference>
<dbReference type="EMBL" id="FOOK01000045">
    <property type="protein sequence ID" value="SFG54351.1"/>
    <property type="molecule type" value="Genomic_DNA"/>
</dbReference>
<keyword evidence="12" id="KW-1185">Reference proteome</keyword>
<dbReference type="NCBIfam" id="NF003807">
    <property type="entry name" value="PRK05395.1-4"/>
    <property type="match status" value="1"/>
</dbReference>
<gene>
    <name evidence="7" type="primary">aroQ</name>
    <name evidence="11" type="ORF">SAMN04488025_1458</name>
</gene>
<dbReference type="NCBIfam" id="NF003806">
    <property type="entry name" value="PRK05395.1-3"/>
    <property type="match status" value="1"/>
</dbReference>
<dbReference type="PANTHER" id="PTHR21272">
    <property type="entry name" value="CATABOLIC 3-DEHYDROQUINASE"/>
    <property type="match status" value="1"/>
</dbReference>
<dbReference type="Pfam" id="PF01220">
    <property type="entry name" value="DHquinase_II"/>
    <property type="match status" value="1"/>
</dbReference>
<dbReference type="GO" id="GO:0008652">
    <property type="term" value="P:amino acid biosynthetic process"/>
    <property type="evidence" value="ECO:0007669"/>
    <property type="project" value="UniProtKB-KW"/>
</dbReference>
<feature type="binding site" evidence="7 9">
    <location>
        <position position="111"/>
    </location>
    <ligand>
        <name>substrate</name>
    </ligand>
</feature>
<organism evidence="11 12">
    <name type="scientific">Planifilum fulgidum</name>
    <dbReference type="NCBI Taxonomy" id="201973"/>
    <lineage>
        <taxon>Bacteria</taxon>
        <taxon>Bacillati</taxon>
        <taxon>Bacillota</taxon>
        <taxon>Bacilli</taxon>
        <taxon>Bacillales</taxon>
        <taxon>Thermoactinomycetaceae</taxon>
        <taxon>Planifilum</taxon>
    </lineage>
</organism>
<dbReference type="GO" id="GO:0009423">
    <property type="term" value="P:chorismate biosynthetic process"/>
    <property type="evidence" value="ECO:0007669"/>
    <property type="project" value="UniProtKB-UniRule"/>
</dbReference>
<dbReference type="NCBIfam" id="NF003805">
    <property type="entry name" value="PRK05395.1-2"/>
    <property type="match status" value="1"/>
</dbReference>
<dbReference type="GO" id="GO:0003855">
    <property type="term" value="F:3-dehydroquinate dehydratase activity"/>
    <property type="evidence" value="ECO:0007669"/>
    <property type="project" value="UniProtKB-UniRule"/>
</dbReference>
<dbReference type="GO" id="GO:0009073">
    <property type="term" value="P:aromatic amino acid family biosynthetic process"/>
    <property type="evidence" value="ECO:0007669"/>
    <property type="project" value="UniProtKB-KW"/>
</dbReference>
<comment type="function">
    <text evidence="7">Catalyzes a trans-dehydration via an enolate intermediate.</text>
</comment>
<comment type="catalytic activity">
    <reaction evidence="1 7">
        <text>3-dehydroquinate = 3-dehydroshikimate + H2O</text>
        <dbReference type="Rhea" id="RHEA:21096"/>
        <dbReference type="ChEBI" id="CHEBI:15377"/>
        <dbReference type="ChEBI" id="CHEBI:16630"/>
        <dbReference type="ChEBI" id="CHEBI:32364"/>
        <dbReference type="EC" id="4.2.1.10"/>
    </reaction>
</comment>
<dbReference type="PROSITE" id="PS01029">
    <property type="entry name" value="DEHYDROQUINASE_II"/>
    <property type="match status" value="1"/>
</dbReference>
<evidence type="ECO:0000256" key="2">
    <source>
        <dbReference type="ARBA" id="ARBA00004902"/>
    </source>
</evidence>
<dbReference type="InterPro" id="IPR018509">
    <property type="entry name" value="DHquinase_II_CS"/>
</dbReference>
<dbReference type="InterPro" id="IPR001874">
    <property type="entry name" value="DHquinase_II"/>
</dbReference>
<dbReference type="UniPathway" id="UPA00053">
    <property type="reaction ID" value="UER00086"/>
</dbReference>
<dbReference type="PANTHER" id="PTHR21272:SF3">
    <property type="entry name" value="CATABOLIC 3-DEHYDROQUINASE"/>
    <property type="match status" value="1"/>
</dbReference>
<feature type="binding site" evidence="7 9">
    <location>
        <position position="74"/>
    </location>
    <ligand>
        <name>substrate</name>
    </ligand>
</feature>
<dbReference type="GO" id="GO:0019631">
    <property type="term" value="P:quinate catabolic process"/>
    <property type="evidence" value="ECO:0007669"/>
    <property type="project" value="TreeGrafter"/>
</dbReference>
<feature type="site" description="Transition state stabilizer" evidence="7 10">
    <location>
        <position position="18"/>
    </location>
</feature>
<evidence type="ECO:0000256" key="8">
    <source>
        <dbReference type="PIRSR" id="PIRSR001399-1"/>
    </source>
</evidence>
<dbReference type="SUPFAM" id="SSF52304">
    <property type="entry name" value="Type II 3-dehydroquinate dehydratase"/>
    <property type="match status" value="1"/>
</dbReference>
<name>A0A1I2SWN7_9BACL</name>
<evidence type="ECO:0000256" key="4">
    <source>
        <dbReference type="ARBA" id="ARBA00011193"/>
    </source>
</evidence>
<evidence type="ECO:0000256" key="10">
    <source>
        <dbReference type="PIRSR" id="PIRSR001399-3"/>
    </source>
</evidence>
<dbReference type="OrthoDB" id="9790793at2"/>
<comment type="subunit">
    <text evidence="4 7">Homododecamer.</text>
</comment>
<dbReference type="PIRSF" id="PIRSF001399">
    <property type="entry name" value="DHquinase_II"/>
    <property type="match status" value="1"/>
</dbReference>
<evidence type="ECO:0000256" key="5">
    <source>
        <dbReference type="ARBA" id="ARBA00012060"/>
    </source>
</evidence>
<feature type="binding site" evidence="7 9">
    <location>
        <position position="87"/>
    </location>
    <ligand>
        <name>substrate</name>
    </ligand>
</feature>
<dbReference type="AlphaFoldDB" id="A0A1I2SWN7"/>
<dbReference type="HAMAP" id="MF_00169">
    <property type="entry name" value="AroQ"/>
    <property type="match status" value="1"/>
</dbReference>
<dbReference type="InterPro" id="IPR036441">
    <property type="entry name" value="DHquinase_II_sf"/>
</dbReference>
<evidence type="ECO:0000256" key="9">
    <source>
        <dbReference type="PIRSR" id="PIRSR001399-2"/>
    </source>
</evidence>
<feature type="active site" description="Proton acceptor" evidence="7 8">
    <location>
        <position position="23"/>
    </location>
</feature>
<comment type="similarity">
    <text evidence="3 7">Belongs to the type-II 3-dehydroquinase family.</text>
</comment>
<comment type="pathway">
    <text evidence="2 7">Metabolic intermediate biosynthesis; chorismate biosynthesis; chorismate from D-erythrose 4-phosphate and phosphoenolpyruvate: step 3/7.</text>
</comment>
<dbReference type="RefSeq" id="WP_092041538.1">
    <property type="nucleotide sequence ID" value="NZ_FOOK01000045.1"/>
</dbReference>
<evidence type="ECO:0000256" key="1">
    <source>
        <dbReference type="ARBA" id="ARBA00001864"/>
    </source>
</evidence>
<protein>
    <recommendedName>
        <fullName evidence="5 7">3-dehydroquinate dehydratase</fullName>
        <shortName evidence="7">3-dehydroquinase</shortName>
        <ecNumber evidence="5 7">4.2.1.10</ecNumber>
    </recommendedName>
    <alternativeName>
        <fullName evidence="7">Type II DHQase</fullName>
    </alternativeName>
</protein>
<dbReference type="Gene3D" id="3.40.50.9100">
    <property type="entry name" value="Dehydroquinase, class II"/>
    <property type="match status" value="1"/>
</dbReference>
<dbReference type="STRING" id="201973.SAMN04488025_1458"/>
<keyword evidence="7" id="KW-0057">Aromatic amino acid biosynthesis</keyword>
<evidence type="ECO:0000256" key="3">
    <source>
        <dbReference type="ARBA" id="ARBA00011037"/>
    </source>
</evidence>
<sequence length="168" mass="18281">MARILILNGPNLNRLGRREPDIYGRVSLDELNERLRVRARSWGLEVECFQSNHEGELIDRIHAAEGAFDYIIINPGAFTHYSYAIRDALASVNVPFVEVHLSNVHARESFRSHSVTAPISDGQIVGFGPLGYELALYAAAVRLGALQRGDSIEGTAGPSAGEDVGKGP</sequence>
<evidence type="ECO:0000256" key="6">
    <source>
        <dbReference type="ARBA" id="ARBA00023239"/>
    </source>
</evidence>
<dbReference type="CDD" id="cd00466">
    <property type="entry name" value="DHQase_II"/>
    <property type="match status" value="1"/>
</dbReference>
<proteinExistence type="inferred from homology"/>
<accession>A0A1I2SWN7</accession>
<evidence type="ECO:0000313" key="11">
    <source>
        <dbReference type="EMBL" id="SFG54351.1"/>
    </source>
</evidence>
<feature type="binding site" evidence="7 9">
    <location>
        <begin position="101"/>
        <end position="102"/>
    </location>
    <ligand>
        <name>substrate</name>
    </ligand>
</feature>